<dbReference type="EMBL" id="CBTN010000016">
    <property type="protein sequence ID" value="CDH53076.1"/>
    <property type="molecule type" value="Genomic_DNA"/>
</dbReference>
<evidence type="ECO:0000313" key="2">
    <source>
        <dbReference type="Proteomes" id="UP000027586"/>
    </source>
</evidence>
<comment type="caution">
    <text evidence="1">The sequence shown here is derived from an EMBL/GenBank/DDBJ whole genome shotgun (WGS) entry which is preliminary data.</text>
</comment>
<evidence type="ECO:0000313" key="1">
    <source>
        <dbReference type="EMBL" id="CDH53076.1"/>
    </source>
</evidence>
<dbReference type="VEuPathDB" id="FungiDB:LCOR_04479.1"/>
<accession>A0A068RVV8</accession>
<name>A0A068RVV8_9FUNG</name>
<gene>
    <name evidence="1" type="ORF">LCOR_04479.1</name>
</gene>
<dbReference type="Proteomes" id="UP000027586">
    <property type="component" value="Unassembled WGS sequence"/>
</dbReference>
<reference evidence="1" key="1">
    <citation type="submission" date="2013-08" db="EMBL/GenBank/DDBJ databases">
        <title>Gene expansion shapes genome architecture in the human pathogen Lichtheimia corymbifera: an evolutionary genomics analysis in the ancient terrestrial Mucorales (Mucoromycotina).</title>
        <authorList>
            <person name="Schwartze V.U."/>
            <person name="Winter S."/>
            <person name="Shelest E."/>
            <person name="Marcet-Houben M."/>
            <person name="Horn F."/>
            <person name="Wehner S."/>
            <person name="Hoffmann K."/>
            <person name="Riege K."/>
            <person name="Sammeth M."/>
            <person name="Nowrousian M."/>
            <person name="Valiante V."/>
            <person name="Linde J."/>
            <person name="Jacobsen I.D."/>
            <person name="Marz M."/>
            <person name="Brakhage A.A."/>
            <person name="Gabaldon T."/>
            <person name="Bocker S."/>
            <person name="Voigt K."/>
        </authorList>
    </citation>
    <scope>NUCLEOTIDE SEQUENCE [LARGE SCALE GENOMIC DNA]</scope>
    <source>
        <strain evidence="1">FSU 9682</strain>
    </source>
</reference>
<organism evidence="1 2">
    <name type="scientific">Lichtheimia corymbifera JMRC:FSU:9682</name>
    <dbReference type="NCBI Taxonomy" id="1263082"/>
    <lineage>
        <taxon>Eukaryota</taxon>
        <taxon>Fungi</taxon>
        <taxon>Fungi incertae sedis</taxon>
        <taxon>Mucoromycota</taxon>
        <taxon>Mucoromycotina</taxon>
        <taxon>Mucoromycetes</taxon>
        <taxon>Mucorales</taxon>
        <taxon>Lichtheimiaceae</taxon>
        <taxon>Lichtheimia</taxon>
    </lineage>
</organism>
<protein>
    <submittedName>
        <fullName evidence="1">Uncharacterized protein</fullName>
    </submittedName>
</protein>
<keyword evidence="2" id="KW-1185">Reference proteome</keyword>
<dbReference type="OrthoDB" id="10429437at2759"/>
<proteinExistence type="predicted"/>
<dbReference type="AlphaFoldDB" id="A0A068RVV8"/>
<sequence>MSFLDALKETWVAQIDTILHRHIPERLKAIESSISPEHNNAKKRRLNLDVVETKAIEEASYLIQYTGRGLYYSFYLSCYPTNAF</sequence>